<gene>
    <name evidence="2" type="ORF">TNCT_160041</name>
</gene>
<feature type="region of interest" description="Disordered" evidence="1">
    <location>
        <begin position="115"/>
        <end position="163"/>
    </location>
</feature>
<sequence length="163" mass="17991">MPLVPACLPITTASDIHCASTLFTDDRKANPLSSPSRKRGGVVQFPLGGADPSRKEAGREKFNQECAKELKAKVAWSKYYRVWLQVLKRVRGTLVVILELVAEELRILQELSSGSEYDCADSNGNKEYTPELLEYSDNGIKNDDSSRPGLSTQAPSNLENADF</sequence>
<comment type="caution">
    <text evidence="2">The sequence shown here is derived from an EMBL/GenBank/DDBJ whole genome shotgun (WGS) entry which is preliminary data.</text>
</comment>
<feature type="compositionally biased region" description="Polar residues" evidence="1">
    <location>
        <begin position="148"/>
        <end position="163"/>
    </location>
</feature>
<dbReference type="AlphaFoldDB" id="A0A8X6FFV8"/>
<evidence type="ECO:0000313" key="3">
    <source>
        <dbReference type="Proteomes" id="UP000887116"/>
    </source>
</evidence>
<dbReference type="Proteomes" id="UP000887116">
    <property type="component" value="Unassembled WGS sequence"/>
</dbReference>
<dbReference type="EMBL" id="BMAO01002120">
    <property type="protein sequence ID" value="GFQ78401.1"/>
    <property type="molecule type" value="Genomic_DNA"/>
</dbReference>
<proteinExistence type="predicted"/>
<reference evidence="2" key="1">
    <citation type="submission" date="2020-07" db="EMBL/GenBank/DDBJ databases">
        <title>Multicomponent nature underlies the extraordinary mechanical properties of spider dragline silk.</title>
        <authorList>
            <person name="Kono N."/>
            <person name="Nakamura H."/>
            <person name="Mori M."/>
            <person name="Yoshida Y."/>
            <person name="Ohtoshi R."/>
            <person name="Malay A.D."/>
            <person name="Moran D.A.P."/>
            <person name="Tomita M."/>
            <person name="Numata K."/>
            <person name="Arakawa K."/>
        </authorList>
    </citation>
    <scope>NUCLEOTIDE SEQUENCE</scope>
</reference>
<name>A0A8X6FFV8_TRICU</name>
<evidence type="ECO:0000313" key="2">
    <source>
        <dbReference type="EMBL" id="GFQ78401.1"/>
    </source>
</evidence>
<protein>
    <submittedName>
        <fullName evidence="2">Uncharacterized protein</fullName>
    </submittedName>
</protein>
<feature type="region of interest" description="Disordered" evidence="1">
    <location>
        <begin position="28"/>
        <end position="58"/>
    </location>
</feature>
<accession>A0A8X6FFV8</accession>
<keyword evidence="3" id="KW-1185">Reference proteome</keyword>
<evidence type="ECO:0000256" key="1">
    <source>
        <dbReference type="SAM" id="MobiDB-lite"/>
    </source>
</evidence>
<organism evidence="2 3">
    <name type="scientific">Trichonephila clavata</name>
    <name type="common">Joro spider</name>
    <name type="synonym">Nephila clavata</name>
    <dbReference type="NCBI Taxonomy" id="2740835"/>
    <lineage>
        <taxon>Eukaryota</taxon>
        <taxon>Metazoa</taxon>
        <taxon>Ecdysozoa</taxon>
        <taxon>Arthropoda</taxon>
        <taxon>Chelicerata</taxon>
        <taxon>Arachnida</taxon>
        <taxon>Araneae</taxon>
        <taxon>Araneomorphae</taxon>
        <taxon>Entelegynae</taxon>
        <taxon>Araneoidea</taxon>
        <taxon>Nephilidae</taxon>
        <taxon>Trichonephila</taxon>
    </lineage>
</organism>